<keyword evidence="6" id="KW-1185">Reference proteome</keyword>
<dbReference type="OrthoDB" id="191315at2759"/>
<dbReference type="EMBL" id="JAEUBE010000487">
    <property type="protein sequence ID" value="KAH3661430.1"/>
    <property type="molecule type" value="Genomic_DNA"/>
</dbReference>
<name>A0A9P8T110_9ASCO</name>
<reference evidence="5" key="2">
    <citation type="submission" date="2021-01" db="EMBL/GenBank/DDBJ databases">
        <authorList>
            <person name="Schikora-Tamarit M.A."/>
        </authorList>
    </citation>
    <scope>NUCLEOTIDE SEQUENCE</scope>
    <source>
        <strain evidence="5">CBS6075</strain>
    </source>
</reference>
<dbReference type="PIRSF" id="PIRSF001365">
    <property type="entry name" value="DHDPS"/>
    <property type="match status" value="1"/>
</dbReference>
<dbReference type="InterPro" id="IPR013785">
    <property type="entry name" value="Aldolase_TIM"/>
</dbReference>
<dbReference type="PRINTS" id="PR00146">
    <property type="entry name" value="DHPICSNTHASE"/>
</dbReference>
<dbReference type="Pfam" id="PF00701">
    <property type="entry name" value="DHDPS"/>
    <property type="match status" value="1"/>
</dbReference>
<dbReference type="RefSeq" id="XP_046058554.1">
    <property type="nucleotide sequence ID" value="XM_046208166.1"/>
</dbReference>
<evidence type="ECO:0000313" key="5">
    <source>
        <dbReference type="EMBL" id="KAH3661430.1"/>
    </source>
</evidence>
<comment type="caution">
    <text evidence="5">The sequence shown here is derived from an EMBL/GenBank/DDBJ whole genome shotgun (WGS) entry which is preliminary data.</text>
</comment>
<protein>
    <recommendedName>
        <fullName evidence="7">Dihydrodipicolinate synthase</fullName>
    </recommendedName>
</protein>
<feature type="binding site" evidence="4">
    <location>
        <position position="217"/>
    </location>
    <ligand>
        <name>pyruvate</name>
        <dbReference type="ChEBI" id="CHEBI:15361"/>
    </ligand>
</feature>
<gene>
    <name evidence="5" type="ORF">OGAPHI_006837</name>
</gene>
<evidence type="ECO:0000256" key="2">
    <source>
        <dbReference type="PIRNR" id="PIRNR001365"/>
    </source>
</evidence>
<evidence type="ECO:0000256" key="4">
    <source>
        <dbReference type="PIRSR" id="PIRSR001365-2"/>
    </source>
</evidence>
<dbReference type="CDD" id="cd00408">
    <property type="entry name" value="DHDPS-like"/>
    <property type="match status" value="1"/>
</dbReference>
<evidence type="ECO:0008006" key="7">
    <source>
        <dbReference type="Google" id="ProtNLM"/>
    </source>
</evidence>
<evidence type="ECO:0000256" key="1">
    <source>
        <dbReference type="ARBA" id="ARBA00023239"/>
    </source>
</evidence>
<feature type="active site" description="Schiff-base intermediate with substrate" evidence="3">
    <location>
        <position position="169"/>
    </location>
</feature>
<dbReference type="SMART" id="SM01130">
    <property type="entry name" value="DHDPS"/>
    <property type="match status" value="1"/>
</dbReference>
<dbReference type="Proteomes" id="UP000769157">
    <property type="component" value="Unassembled WGS sequence"/>
</dbReference>
<comment type="similarity">
    <text evidence="2">Belongs to the DapA family.</text>
</comment>
<reference evidence="5" key="1">
    <citation type="journal article" date="2021" name="Open Biol.">
        <title>Shared evolutionary footprints suggest mitochondrial oxidative damage underlies multiple complex I losses in fungi.</title>
        <authorList>
            <person name="Schikora-Tamarit M.A."/>
            <person name="Marcet-Houben M."/>
            <person name="Nosek J."/>
            <person name="Gabaldon T."/>
        </authorList>
    </citation>
    <scope>NUCLEOTIDE SEQUENCE</scope>
    <source>
        <strain evidence="5">CBS6075</strain>
    </source>
</reference>
<dbReference type="GO" id="GO:0008840">
    <property type="term" value="F:4-hydroxy-tetrahydrodipicolinate synthase activity"/>
    <property type="evidence" value="ECO:0007669"/>
    <property type="project" value="TreeGrafter"/>
</dbReference>
<accession>A0A9P8T110</accession>
<dbReference type="AlphaFoldDB" id="A0A9P8T110"/>
<proteinExistence type="inferred from homology"/>
<dbReference type="InterPro" id="IPR002220">
    <property type="entry name" value="DapA-like"/>
</dbReference>
<feature type="active site" description="Proton donor/acceptor" evidence="3">
    <location>
        <position position="139"/>
    </location>
</feature>
<keyword evidence="1 2" id="KW-0456">Lyase</keyword>
<organism evidence="5 6">
    <name type="scientific">Ogataea philodendri</name>
    <dbReference type="NCBI Taxonomy" id="1378263"/>
    <lineage>
        <taxon>Eukaryota</taxon>
        <taxon>Fungi</taxon>
        <taxon>Dikarya</taxon>
        <taxon>Ascomycota</taxon>
        <taxon>Saccharomycotina</taxon>
        <taxon>Pichiomycetes</taxon>
        <taxon>Pichiales</taxon>
        <taxon>Pichiaceae</taxon>
        <taxon>Ogataea</taxon>
    </lineage>
</organism>
<dbReference type="PANTHER" id="PTHR12128">
    <property type="entry name" value="DIHYDRODIPICOLINATE SYNTHASE"/>
    <property type="match status" value="1"/>
</dbReference>
<evidence type="ECO:0000313" key="6">
    <source>
        <dbReference type="Proteomes" id="UP000769157"/>
    </source>
</evidence>
<dbReference type="PANTHER" id="PTHR12128:SF66">
    <property type="entry name" value="4-HYDROXY-2-OXOGLUTARATE ALDOLASE, MITOCHONDRIAL"/>
    <property type="match status" value="1"/>
</dbReference>
<sequence>MSELTEGILAPVPCFFDENEEIDYAAFTEHVVRLAVAGVMPVVSGSMGEAIHLERDERIKLIKETRKALDAADLDSIPIMAGAGGLSTKQAIQFATDAAEAGAVSVLVIAPGYYGLGEANLTDYYTKIAAASPIPVLIYNFPAVSGGIDMSSDLILEIASKSPNVVGCKLTCASVAKLGRIAQTPLPPRTTGKPFLALCGFLDFLLPGITVGAGGSITGVANFAPKTCQKLWNMCQQPLTGETLKEINALHLITANADAVASKAGIAGVKGLLHELYGTPANVRSPLLAAPKDAVSELVNNPAIVRVLEVEKSL</sequence>
<dbReference type="GeneID" id="70238801"/>
<dbReference type="Gene3D" id="3.20.20.70">
    <property type="entry name" value="Aldolase class I"/>
    <property type="match status" value="1"/>
</dbReference>
<dbReference type="SUPFAM" id="SSF51569">
    <property type="entry name" value="Aldolase"/>
    <property type="match status" value="1"/>
</dbReference>
<evidence type="ECO:0000256" key="3">
    <source>
        <dbReference type="PIRSR" id="PIRSR001365-1"/>
    </source>
</evidence>